<dbReference type="GO" id="GO:0006518">
    <property type="term" value="P:peptide metabolic process"/>
    <property type="evidence" value="ECO:0007669"/>
    <property type="project" value="TreeGrafter"/>
</dbReference>
<evidence type="ECO:0000256" key="5">
    <source>
        <dbReference type="ARBA" id="ARBA00022833"/>
    </source>
</evidence>
<sequence>MASTSKFAFPQSPPLFNATPTSLVSDAQGLVEDTKRVWYDIVATITPQTATWDNTIAPIIQDENQKSTAMRVLRFYASTSPVPELRDASHQATTLFNNAEIDQYSRQDMFSLVDAVLHGALDDLNGESRYYLERLHRRFYRNGCGISDPSARKQFEQRAKMLEDLVRQFNKNMHEERAGLWLAPDELDGVPAQHVARLTKGEAENKGKLWLSTKVPQSEPVLASAVREETRKKVYYAIENRVPANVGLHRQIVLLRDETARMLGYDNHATLRIADKMMKTPDAVNELLDRVRHGLVPCGVQLADELLELKKADAAAGDGIRDTLFLWDRSYYARILDEKDRLPNRNISEYFELHTTLAKLLDMFEHLFSLKFEHITAEQQETIGGGKPLIWDPDVLMYAVWDQLEKPEFMGFAYFDFYPRQGKYSHGGHYSMQPGYLLPDGTRFYPSSAVVMNYNRPGNLPTLLSLIDTRKLFHEIGHLIHSLCTRTKFANSHHVDRDFVEAPSIMFEQFFFQKRHIKDASFHYSHISPEFKQKWLETLALEEREHAIQPEAQLDDETVASLACVNYRKNARSQLSNLFFATYDMLVHTPASHQALENTNLAELFNRTKTTIVGVSGGEAVGDGWEWGHGESVFRNIHNAYDAGYYSYLMGRMFALDIFQTGFQEDTMCKEAGRRYREMVLRVGGSQPEWETLTNYLGHNPDPRPYFEFIGCRQG</sequence>
<comment type="cofactor">
    <cofactor evidence="7">
        <name>Zn(2+)</name>
        <dbReference type="ChEBI" id="CHEBI:29105"/>
    </cofactor>
    <text evidence="7">Binds 1 zinc ion.</text>
</comment>
<dbReference type="SUPFAM" id="SSF55486">
    <property type="entry name" value="Metalloproteases ('zincins'), catalytic domain"/>
    <property type="match status" value="1"/>
</dbReference>
<evidence type="ECO:0000259" key="8">
    <source>
        <dbReference type="Pfam" id="PF01432"/>
    </source>
</evidence>
<dbReference type="GO" id="GO:0046872">
    <property type="term" value="F:metal ion binding"/>
    <property type="evidence" value="ECO:0007669"/>
    <property type="project" value="UniProtKB-UniRule"/>
</dbReference>
<evidence type="ECO:0000256" key="2">
    <source>
        <dbReference type="ARBA" id="ARBA00022670"/>
    </source>
</evidence>
<evidence type="ECO:0000256" key="3">
    <source>
        <dbReference type="ARBA" id="ARBA00022723"/>
    </source>
</evidence>
<dbReference type="Gene3D" id="1.10.1370.10">
    <property type="entry name" value="Neurolysin, domain 3"/>
    <property type="match status" value="1"/>
</dbReference>
<comment type="similarity">
    <text evidence="1 7">Belongs to the peptidase M3 family.</text>
</comment>
<dbReference type="InterPro" id="IPR024080">
    <property type="entry name" value="Neurolysin/TOP_N"/>
</dbReference>
<dbReference type="Gene3D" id="1.20.1050.40">
    <property type="entry name" value="Endopeptidase. Chain P, domain 1"/>
    <property type="match status" value="1"/>
</dbReference>
<dbReference type="GO" id="GO:0004222">
    <property type="term" value="F:metalloendopeptidase activity"/>
    <property type="evidence" value="ECO:0007669"/>
    <property type="project" value="InterPro"/>
</dbReference>
<organism evidence="9 10">
    <name type="scientific">Coniochaeta ligniaria NRRL 30616</name>
    <dbReference type="NCBI Taxonomy" id="1408157"/>
    <lineage>
        <taxon>Eukaryota</taxon>
        <taxon>Fungi</taxon>
        <taxon>Dikarya</taxon>
        <taxon>Ascomycota</taxon>
        <taxon>Pezizomycotina</taxon>
        <taxon>Sordariomycetes</taxon>
        <taxon>Sordariomycetidae</taxon>
        <taxon>Coniochaetales</taxon>
        <taxon>Coniochaetaceae</taxon>
        <taxon>Coniochaeta</taxon>
    </lineage>
</organism>
<dbReference type="InterPro" id="IPR024079">
    <property type="entry name" value="MetalloPept_cat_dom_sf"/>
</dbReference>
<proteinExistence type="inferred from homology"/>
<dbReference type="GO" id="GO:0005758">
    <property type="term" value="C:mitochondrial intermembrane space"/>
    <property type="evidence" value="ECO:0007669"/>
    <property type="project" value="TreeGrafter"/>
</dbReference>
<dbReference type="STRING" id="1408157.A0A1J7IBV5"/>
<dbReference type="OrthoDB" id="534666at2759"/>
<evidence type="ECO:0000313" key="10">
    <source>
        <dbReference type="Proteomes" id="UP000182658"/>
    </source>
</evidence>
<dbReference type="PANTHER" id="PTHR11804:SF84">
    <property type="entry name" value="SACCHAROLYSIN"/>
    <property type="match status" value="1"/>
</dbReference>
<dbReference type="Pfam" id="PF01432">
    <property type="entry name" value="Peptidase_M3"/>
    <property type="match status" value="1"/>
</dbReference>
<name>A0A1J7IBV5_9PEZI</name>
<protein>
    <submittedName>
        <fullName evidence="9">Zincin</fullName>
    </submittedName>
</protein>
<dbReference type="InterPro" id="IPR001567">
    <property type="entry name" value="Pept_M3A_M3B_dom"/>
</dbReference>
<accession>A0A1J7IBV5</accession>
<evidence type="ECO:0000313" key="9">
    <source>
        <dbReference type="EMBL" id="OIW24787.1"/>
    </source>
</evidence>
<dbReference type="GO" id="GO:0006508">
    <property type="term" value="P:proteolysis"/>
    <property type="evidence" value="ECO:0007669"/>
    <property type="project" value="UniProtKB-KW"/>
</dbReference>
<keyword evidence="6 7" id="KW-0482">Metalloprotease</keyword>
<dbReference type="InParanoid" id="A0A1J7IBV5"/>
<keyword evidence="5 7" id="KW-0862">Zinc</keyword>
<dbReference type="AlphaFoldDB" id="A0A1J7IBV5"/>
<keyword evidence="10" id="KW-1185">Reference proteome</keyword>
<evidence type="ECO:0000256" key="7">
    <source>
        <dbReference type="RuleBase" id="RU003435"/>
    </source>
</evidence>
<feature type="domain" description="Peptidase M3A/M3B catalytic" evidence="8">
    <location>
        <begin position="222"/>
        <end position="707"/>
    </location>
</feature>
<dbReference type="Gene3D" id="3.40.390.10">
    <property type="entry name" value="Collagenase (Catalytic Domain)"/>
    <property type="match status" value="1"/>
</dbReference>
<reference evidence="9 10" key="1">
    <citation type="submission" date="2016-10" db="EMBL/GenBank/DDBJ databases">
        <title>Draft genome sequence of Coniochaeta ligniaria NRRL30616, a lignocellulolytic fungus for bioabatement of inhibitors in plant biomass hydrolysates.</title>
        <authorList>
            <consortium name="DOE Joint Genome Institute"/>
            <person name="Jimenez D.J."/>
            <person name="Hector R.E."/>
            <person name="Riley R."/>
            <person name="Sun H."/>
            <person name="Grigoriev I.V."/>
            <person name="Van Elsas J.D."/>
            <person name="Nichols N.N."/>
        </authorList>
    </citation>
    <scope>NUCLEOTIDE SEQUENCE [LARGE SCALE GENOMIC DNA]</scope>
    <source>
        <strain evidence="9 10">NRRL 30616</strain>
    </source>
</reference>
<dbReference type="InterPro" id="IPR045090">
    <property type="entry name" value="Pept_M3A_M3B"/>
</dbReference>
<gene>
    <name evidence="9" type="ORF">CONLIGDRAFT_692307</name>
</gene>
<keyword evidence="2 7" id="KW-0645">Protease</keyword>
<keyword evidence="4 7" id="KW-0378">Hydrolase</keyword>
<dbReference type="InterPro" id="IPR024077">
    <property type="entry name" value="Neurolysin/TOP_dom2"/>
</dbReference>
<dbReference type="EMBL" id="KV875103">
    <property type="protein sequence ID" value="OIW24787.1"/>
    <property type="molecule type" value="Genomic_DNA"/>
</dbReference>
<evidence type="ECO:0000256" key="1">
    <source>
        <dbReference type="ARBA" id="ARBA00006040"/>
    </source>
</evidence>
<dbReference type="Proteomes" id="UP000182658">
    <property type="component" value="Unassembled WGS sequence"/>
</dbReference>
<evidence type="ECO:0000256" key="4">
    <source>
        <dbReference type="ARBA" id="ARBA00022801"/>
    </source>
</evidence>
<evidence type="ECO:0000256" key="6">
    <source>
        <dbReference type="ARBA" id="ARBA00023049"/>
    </source>
</evidence>
<dbReference type="CDD" id="cd06455">
    <property type="entry name" value="M3A_TOP"/>
    <property type="match status" value="1"/>
</dbReference>
<dbReference type="PANTHER" id="PTHR11804">
    <property type="entry name" value="PROTEASE M3 THIMET OLIGOPEPTIDASE-RELATED"/>
    <property type="match status" value="1"/>
</dbReference>
<keyword evidence="3 7" id="KW-0479">Metal-binding</keyword>